<keyword evidence="3" id="KW-1185">Reference proteome</keyword>
<organism evidence="1 3">
    <name type="scientific">Vanilla planifolia</name>
    <name type="common">Vanilla</name>
    <dbReference type="NCBI Taxonomy" id="51239"/>
    <lineage>
        <taxon>Eukaryota</taxon>
        <taxon>Viridiplantae</taxon>
        <taxon>Streptophyta</taxon>
        <taxon>Embryophyta</taxon>
        <taxon>Tracheophyta</taxon>
        <taxon>Spermatophyta</taxon>
        <taxon>Magnoliopsida</taxon>
        <taxon>Liliopsida</taxon>
        <taxon>Asparagales</taxon>
        <taxon>Orchidaceae</taxon>
        <taxon>Vanilloideae</taxon>
        <taxon>Vanilleae</taxon>
        <taxon>Vanilla</taxon>
    </lineage>
</organism>
<dbReference type="EMBL" id="JADCNL010000013">
    <property type="protein sequence ID" value="KAG0454626.1"/>
    <property type="molecule type" value="Genomic_DNA"/>
</dbReference>
<gene>
    <name evidence="2" type="ORF">HPP92_023609</name>
    <name evidence="1" type="ORF">HPP92_023918</name>
</gene>
<accession>A0A835PIR1</accession>
<evidence type="ECO:0000313" key="2">
    <source>
        <dbReference type="EMBL" id="KAG0455821.1"/>
    </source>
</evidence>
<dbReference type="Proteomes" id="UP000636800">
    <property type="component" value="Chromosome 13"/>
</dbReference>
<proteinExistence type="predicted"/>
<protein>
    <submittedName>
        <fullName evidence="1">Uncharacterized protein</fullName>
    </submittedName>
</protein>
<name>A0A835PIR1_VANPL</name>
<reference evidence="3 4" key="1">
    <citation type="journal article" date="2020" name="Nat. Food">
        <title>A phased Vanilla planifolia genome enables genetic improvement of flavour and production.</title>
        <authorList>
            <person name="Hasing T."/>
            <person name="Tang H."/>
            <person name="Brym M."/>
            <person name="Khazi F."/>
            <person name="Huang T."/>
            <person name="Chambers A.H."/>
        </authorList>
    </citation>
    <scope>NUCLEOTIDE SEQUENCE [LARGE SCALE GENOMIC DNA]</scope>
    <source>
        <tissue evidence="1">Leaf</tissue>
    </source>
</reference>
<dbReference type="AlphaFoldDB" id="A0A835PIR1"/>
<evidence type="ECO:0000313" key="4">
    <source>
        <dbReference type="Proteomes" id="UP000639772"/>
    </source>
</evidence>
<evidence type="ECO:0000313" key="1">
    <source>
        <dbReference type="EMBL" id="KAG0454626.1"/>
    </source>
</evidence>
<dbReference type="OrthoDB" id="21499at2759"/>
<dbReference type="Proteomes" id="UP000639772">
    <property type="component" value="Chromosome 13"/>
</dbReference>
<sequence length="68" mass="8260">MSGGQATELRAREDENVMDEFEGYAGYLKGGFGWMAHHRNWFFRWLMETKMKPRKRWEDEIRGGWFNK</sequence>
<comment type="caution">
    <text evidence="1">The sequence shown here is derived from an EMBL/GenBank/DDBJ whole genome shotgun (WGS) entry which is preliminary data.</text>
</comment>
<dbReference type="EMBL" id="JADCNM010000013">
    <property type="protein sequence ID" value="KAG0455821.1"/>
    <property type="molecule type" value="Genomic_DNA"/>
</dbReference>
<evidence type="ECO:0000313" key="3">
    <source>
        <dbReference type="Proteomes" id="UP000636800"/>
    </source>
</evidence>